<evidence type="ECO:0000256" key="4">
    <source>
        <dbReference type="ARBA" id="ARBA00021948"/>
    </source>
</evidence>
<dbReference type="SUPFAM" id="SSF142823">
    <property type="entry name" value="ComB-like"/>
    <property type="match status" value="1"/>
</dbReference>
<comment type="cofactor">
    <cofactor evidence="1">
        <name>Mg(2+)</name>
        <dbReference type="ChEBI" id="CHEBI:18420"/>
    </cofactor>
</comment>
<dbReference type="Proteomes" id="UP000243688">
    <property type="component" value="Unassembled WGS sequence"/>
</dbReference>
<evidence type="ECO:0000313" key="10">
    <source>
        <dbReference type="Proteomes" id="UP000243688"/>
    </source>
</evidence>
<evidence type="ECO:0000256" key="6">
    <source>
        <dbReference type="ARBA" id="ARBA00022842"/>
    </source>
</evidence>
<dbReference type="AlphaFoldDB" id="A0A2A6E0D4"/>
<evidence type="ECO:0000256" key="1">
    <source>
        <dbReference type="ARBA" id="ARBA00001946"/>
    </source>
</evidence>
<gene>
    <name evidence="9" type="ORF">BLM47_06945</name>
</gene>
<dbReference type="GO" id="GO:0050545">
    <property type="term" value="F:sulfopyruvate decarboxylase activity"/>
    <property type="evidence" value="ECO:0007669"/>
    <property type="project" value="TreeGrafter"/>
</dbReference>
<comment type="catalytic activity">
    <reaction evidence="7">
        <text>(2R)-O-phospho-3-sulfolactate + H2O = (2R)-3-sulfolactate + phosphate</text>
        <dbReference type="Rhea" id="RHEA:23416"/>
        <dbReference type="ChEBI" id="CHEBI:15377"/>
        <dbReference type="ChEBI" id="CHEBI:15597"/>
        <dbReference type="ChEBI" id="CHEBI:43474"/>
        <dbReference type="ChEBI" id="CHEBI:58738"/>
        <dbReference type="EC" id="3.1.3.71"/>
    </reaction>
</comment>
<keyword evidence="5" id="KW-0378">Hydrolase</keyword>
<dbReference type="EMBL" id="MOXJ01000014">
    <property type="protein sequence ID" value="PDO10464.1"/>
    <property type="molecule type" value="Genomic_DNA"/>
</dbReference>
<organism evidence="9 10">
    <name type="scientific">Candidatus Reconcilbacillus cellulovorans</name>
    <dbReference type="NCBI Taxonomy" id="1906605"/>
    <lineage>
        <taxon>Bacteria</taxon>
        <taxon>Bacillati</taxon>
        <taxon>Bacillota</taxon>
        <taxon>Bacilli</taxon>
        <taxon>Bacillales</taxon>
        <taxon>Paenibacillaceae</taxon>
        <taxon>Candidatus Reconcilbacillus</taxon>
    </lineage>
</organism>
<evidence type="ECO:0000256" key="7">
    <source>
        <dbReference type="ARBA" id="ARBA00033711"/>
    </source>
</evidence>
<dbReference type="Pfam" id="PF04029">
    <property type="entry name" value="2-ph_phosp"/>
    <property type="match status" value="1"/>
</dbReference>
<dbReference type="InterPro" id="IPR036702">
    <property type="entry name" value="ComB-like_sf"/>
</dbReference>
<dbReference type="GO" id="GO:0050532">
    <property type="term" value="F:2-phosphosulfolactate phosphatase activity"/>
    <property type="evidence" value="ECO:0007669"/>
    <property type="project" value="UniProtKB-EC"/>
</dbReference>
<evidence type="ECO:0000256" key="5">
    <source>
        <dbReference type="ARBA" id="ARBA00022801"/>
    </source>
</evidence>
<dbReference type="PANTHER" id="PTHR37311:SF1">
    <property type="entry name" value="2-PHOSPHOSULFOLACTATE PHOSPHATASE-RELATED"/>
    <property type="match status" value="1"/>
</dbReference>
<evidence type="ECO:0000256" key="8">
    <source>
        <dbReference type="SAM" id="MobiDB-lite"/>
    </source>
</evidence>
<accession>A0A2A6E0D4</accession>
<name>A0A2A6E0D4_9BACL</name>
<dbReference type="Gene3D" id="3.90.1560.10">
    <property type="entry name" value="ComB-like"/>
    <property type="match status" value="1"/>
</dbReference>
<feature type="region of interest" description="Disordered" evidence="8">
    <location>
        <begin position="223"/>
        <end position="247"/>
    </location>
</feature>
<reference evidence="9 10" key="1">
    <citation type="submission" date="2016-12" db="EMBL/GenBank/DDBJ databases">
        <title>Candidatus Reconcilibacillus cellulovorans genome.</title>
        <authorList>
            <person name="Kolinko S."/>
            <person name="Wu Y.-W."/>
            <person name="Tachea F."/>
            <person name="Denzel E."/>
            <person name="Hiras J."/>
            <person name="Baecker N."/>
            <person name="Chan L.J."/>
            <person name="Eichorst S.A."/>
            <person name="Frey D."/>
            <person name="Adams P.D."/>
            <person name="Pray T."/>
            <person name="Tanjore D."/>
            <person name="Petzold C.J."/>
            <person name="Gladden J.M."/>
            <person name="Simmons B.A."/>
            <person name="Singer S.W."/>
        </authorList>
    </citation>
    <scope>NUCLEOTIDE SEQUENCE [LARGE SCALE GENOMIC DNA]</scope>
    <source>
        <strain evidence="9">JTherm</strain>
    </source>
</reference>
<dbReference type="EC" id="3.1.3.71" evidence="3"/>
<dbReference type="InterPro" id="IPR005238">
    <property type="entry name" value="ComB-like"/>
</dbReference>
<dbReference type="GO" id="GO:0000287">
    <property type="term" value="F:magnesium ion binding"/>
    <property type="evidence" value="ECO:0007669"/>
    <property type="project" value="InterPro"/>
</dbReference>
<evidence type="ECO:0000313" key="9">
    <source>
        <dbReference type="EMBL" id="PDO10464.1"/>
    </source>
</evidence>
<evidence type="ECO:0000256" key="3">
    <source>
        <dbReference type="ARBA" id="ARBA00012953"/>
    </source>
</evidence>
<keyword evidence="6" id="KW-0460">Magnesium</keyword>
<comment type="similarity">
    <text evidence="2">Belongs to the ComB family.</text>
</comment>
<evidence type="ECO:0000256" key="2">
    <source>
        <dbReference type="ARBA" id="ARBA00009997"/>
    </source>
</evidence>
<dbReference type="PANTHER" id="PTHR37311">
    <property type="entry name" value="2-PHOSPHOSULFOLACTATE PHOSPHATASE-RELATED"/>
    <property type="match status" value="1"/>
</dbReference>
<protein>
    <recommendedName>
        <fullName evidence="4">Probable 2-phosphosulfolactate phosphatase</fullName>
        <ecNumber evidence="3">3.1.3.71</ecNumber>
    </recommendedName>
</protein>
<sequence length="264" mass="28500">MRIDVLRFAEGAKQARGLVVVIDVFRAFSTACYVMAGGAERIVPVGDLELAYRLKRLLPDAVLIGERGGVRQPGFDYGNSPTRVRDVRFDGKTVIQTTSAGTQGIANARDADEIVTGSFVNAGAVVRYIMSRRPERVSLVCMGFAAREPAEEDELCAEYIRNALLGRPNDFAAIVARLRGESGTNRFLDAEGDPDADNPRSDFDLCLALDRFPFVLRAEPWTPPEGVGTASDWGGSKAEPGGADGSSGTFAEKRLVCLRKQVVA</sequence>
<proteinExistence type="inferred from homology"/>
<comment type="caution">
    <text evidence="9">The sequence shown here is derived from an EMBL/GenBank/DDBJ whole genome shotgun (WGS) entry which is preliminary data.</text>
</comment>